<evidence type="ECO:0000259" key="1">
    <source>
        <dbReference type="Pfam" id="PF20515"/>
    </source>
</evidence>
<evidence type="ECO:0000313" key="2">
    <source>
        <dbReference type="EMBL" id="KNZ45345.1"/>
    </source>
</evidence>
<sequence length="63" mass="7270">MSPEELQGWEKHVCFFLDYTNYVKPVKNNGTLMGEAMWAGGWRRSSNKGEYFGRRGFCLFGGQ</sequence>
<feature type="domain" description="Tet-like 2OG-Fe(II) oxygenase" evidence="1">
    <location>
        <begin position="2"/>
        <end position="54"/>
    </location>
</feature>
<protein>
    <recommendedName>
        <fullName evidence="1">Tet-like 2OG-Fe(II) oxygenase domain-containing protein</fullName>
    </recommendedName>
</protein>
<dbReference type="InterPro" id="IPR046798">
    <property type="entry name" value="2OG-FeII_Oxy_6"/>
</dbReference>
<organism evidence="2 3">
    <name type="scientific">Puccinia sorghi</name>
    <dbReference type="NCBI Taxonomy" id="27349"/>
    <lineage>
        <taxon>Eukaryota</taxon>
        <taxon>Fungi</taxon>
        <taxon>Dikarya</taxon>
        <taxon>Basidiomycota</taxon>
        <taxon>Pucciniomycotina</taxon>
        <taxon>Pucciniomycetes</taxon>
        <taxon>Pucciniales</taxon>
        <taxon>Pucciniaceae</taxon>
        <taxon>Puccinia</taxon>
    </lineage>
</organism>
<dbReference type="Pfam" id="PF20515">
    <property type="entry name" value="2OG-FeII_Oxy_6"/>
    <property type="match status" value="1"/>
</dbReference>
<dbReference type="EMBL" id="LAVV01013742">
    <property type="protein sequence ID" value="KNZ45345.1"/>
    <property type="molecule type" value="Genomic_DNA"/>
</dbReference>
<reference evidence="2 3" key="1">
    <citation type="submission" date="2015-08" db="EMBL/GenBank/DDBJ databases">
        <title>Next Generation Sequencing and Analysis of the Genome of Puccinia sorghi L Schw, the Causal Agent of Maize Common Rust.</title>
        <authorList>
            <person name="Rochi L."/>
            <person name="Burguener G."/>
            <person name="Darino M."/>
            <person name="Turjanski A."/>
            <person name="Kreff E."/>
            <person name="Dieguez M.J."/>
            <person name="Sacco F."/>
        </authorList>
    </citation>
    <scope>NUCLEOTIDE SEQUENCE [LARGE SCALE GENOMIC DNA]</scope>
    <source>
        <strain evidence="2 3">RO10H11247</strain>
    </source>
</reference>
<keyword evidence="3" id="KW-1185">Reference proteome</keyword>
<evidence type="ECO:0000313" key="3">
    <source>
        <dbReference type="Proteomes" id="UP000037035"/>
    </source>
</evidence>
<comment type="caution">
    <text evidence="2">The sequence shown here is derived from an EMBL/GenBank/DDBJ whole genome shotgun (WGS) entry which is preliminary data.</text>
</comment>
<dbReference type="Proteomes" id="UP000037035">
    <property type="component" value="Unassembled WGS sequence"/>
</dbReference>
<name>A0A0L6UC39_9BASI</name>
<accession>A0A0L6UC39</accession>
<gene>
    <name evidence="2" type="ORF">VP01_8223g2</name>
</gene>
<dbReference type="AlphaFoldDB" id="A0A0L6UC39"/>
<dbReference type="VEuPathDB" id="FungiDB:VP01_8223g2"/>
<proteinExistence type="predicted"/>